<comment type="similarity">
    <text evidence="1 2">Belongs to the enoyl-CoA hydratase/isomerase family.</text>
</comment>
<keyword evidence="4" id="KW-1185">Reference proteome</keyword>
<dbReference type="PANTHER" id="PTHR43802">
    <property type="entry name" value="ENOYL-COA HYDRATASE"/>
    <property type="match status" value="1"/>
</dbReference>
<dbReference type="SUPFAM" id="SSF52096">
    <property type="entry name" value="ClpP/crotonase"/>
    <property type="match status" value="1"/>
</dbReference>
<dbReference type="CDD" id="cd06558">
    <property type="entry name" value="crotonase-like"/>
    <property type="match status" value="1"/>
</dbReference>
<organism evidence="3 4">
    <name type="scientific">Patulibacter brassicae</name>
    <dbReference type="NCBI Taxonomy" id="1705717"/>
    <lineage>
        <taxon>Bacteria</taxon>
        <taxon>Bacillati</taxon>
        <taxon>Actinomycetota</taxon>
        <taxon>Thermoleophilia</taxon>
        <taxon>Solirubrobacterales</taxon>
        <taxon>Patulibacteraceae</taxon>
        <taxon>Patulibacter</taxon>
    </lineage>
</organism>
<reference evidence="3 4" key="1">
    <citation type="submission" date="2023-11" db="EMBL/GenBank/DDBJ databases">
        <authorList>
            <person name="Xu M."/>
            <person name="Jiang T."/>
        </authorList>
    </citation>
    <scope>NUCLEOTIDE SEQUENCE [LARGE SCALE GENOMIC DNA]</scope>
    <source>
        <strain evidence="3 4">SD</strain>
    </source>
</reference>
<protein>
    <submittedName>
        <fullName evidence="3">Crotonase/enoyl-CoA hydratase family protein</fullName>
    </submittedName>
</protein>
<proteinExistence type="inferred from homology"/>
<dbReference type="Pfam" id="PF00378">
    <property type="entry name" value="ECH_1"/>
    <property type="match status" value="1"/>
</dbReference>
<dbReference type="Gene3D" id="3.90.226.10">
    <property type="entry name" value="2-enoyl-CoA Hydratase, Chain A, domain 1"/>
    <property type="match status" value="1"/>
</dbReference>
<dbReference type="Proteomes" id="UP001277761">
    <property type="component" value="Unassembled WGS sequence"/>
</dbReference>
<evidence type="ECO:0000313" key="4">
    <source>
        <dbReference type="Proteomes" id="UP001277761"/>
    </source>
</evidence>
<dbReference type="InterPro" id="IPR014748">
    <property type="entry name" value="Enoyl-CoA_hydra_C"/>
</dbReference>
<dbReference type="Gene3D" id="1.10.12.10">
    <property type="entry name" value="Lyase 2-enoyl-coa Hydratase, Chain A, domain 2"/>
    <property type="match status" value="1"/>
</dbReference>
<dbReference type="RefSeq" id="WP_319954109.1">
    <property type="nucleotide sequence ID" value="NZ_JAXAVX010000004.1"/>
</dbReference>
<evidence type="ECO:0000313" key="3">
    <source>
        <dbReference type="EMBL" id="MDX8151954.1"/>
    </source>
</evidence>
<dbReference type="InterPro" id="IPR018376">
    <property type="entry name" value="Enoyl-CoA_hyd/isom_CS"/>
</dbReference>
<dbReference type="PANTHER" id="PTHR43802:SF1">
    <property type="entry name" value="IP11341P-RELATED"/>
    <property type="match status" value="1"/>
</dbReference>
<dbReference type="PROSITE" id="PS00166">
    <property type="entry name" value="ENOYL_COA_HYDRATASE"/>
    <property type="match status" value="1"/>
</dbReference>
<dbReference type="EMBL" id="JAXAVX010000004">
    <property type="protein sequence ID" value="MDX8151954.1"/>
    <property type="molecule type" value="Genomic_DNA"/>
</dbReference>
<gene>
    <name evidence="3" type="ORF">SK069_10150</name>
</gene>
<dbReference type="InterPro" id="IPR001753">
    <property type="entry name" value="Enoyl-CoA_hydra/iso"/>
</dbReference>
<dbReference type="InterPro" id="IPR029045">
    <property type="entry name" value="ClpP/crotonase-like_dom_sf"/>
</dbReference>
<evidence type="ECO:0000256" key="1">
    <source>
        <dbReference type="ARBA" id="ARBA00005254"/>
    </source>
</evidence>
<accession>A0ABU4VLI8</accession>
<name>A0ABU4VLI8_9ACTN</name>
<sequence>MGSDTTVRTTRHDAILEIAIDRPEQRNAIDKATAEALGAAIIELEQDDALVVGVLTGTGGGFCAGMDLGAFARGELPLTERGFAGMTIGRPGKPVIAAIEGFALAGGLELALACDLIVAARDARLGIPEVKRGLVAAGGALRRLPERLPLGVATELALTGDPLDVDRAQQLGLVNHVSAPGAALADALALAARIAANGPLAVAASHEILRAGVDWTEEQFWAEQGRIAGPVLLSRDAREGAVAFKEKRAPVWERR</sequence>
<dbReference type="NCBIfam" id="NF006100">
    <property type="entry name" value="PRK08252.1"/>
    <property type="match status" value="1"/>
</dbReference>
<evidence type="ECO:0000256" key="2">
    <source>
        <dbReference type="RuleBase" id="RU003707"/>
    </source>
</evidence>
<comment type="caution">
    <text evidence="3">The sequence shown here is derived from an EMBL/GenBank/DDBJ whole genome shotgun (WGS) entry which is preliminary data.</text>
</comment>